<reference evidence="2" key="1">
    <citation type="journal article" date="2023" name="Nat. Plants">
        <title>Single-cell RNA sequencing provides a high-resolution roadmap for understanding the multicellular compartmentation of specialized metabolism.</title>
        <authorList>
            <person name="Sun S."/>
            <person name="Shen X."/>
            <person name="Li Y."/>
            <person name="Li Y."/>
            <person name="Wang S."/>
            <person name="Li R."/>
            <person name="Zhang H."/>
            <person name="Shen G."/>
            <person name="Guo B."/>
            <person name="Wei J."/>
            <person name="Xu J."/>
            <person name="St-Pierre B."/>
            <person name="Chen S."/>
            <person name="Sun C."/>
        </authorList>
    </citation>
    <scope>NUCLEOTIDE SEQUENCE [LARGE SCALE GENOMIC DNA]</scope>
</reference>
<comment type="caution">
    <text evidence="1">The sequence shown here is derived from an EMBL/GenBank/DDBJ whole genome shotgun (WGS) entry which is preliminary data.</text>
</comment>
<evidence type="ECO:0000313" key="2">
    <source>
        <dbReference type="Proteomes" id="UP001060085"/>
    </source>
</evidence>
<dbReference type="EMBL" id="CM044702">
    <property type="protein sequence ID" value="KAI5678844.1"/>
    <property type="molecule type" value="Genomic_DNA"/>
</dbReference>
<accession>A0ACC0C1L3</accession>
<keyword evidence="2" id="KW-1185">Reference proteome</keyword>
<evidence type="ECO:0000313" key="1">
    <source>
        <dbReference type="EMBL" id="KAI5678844.1"/>
    </source>
</evidence>
<protein>
    <submittedName>
        <fullName evidence="1">Uncharacterized protein</fullName>
    </submittedName>
</protein>
<name>A0ACC0C1L3_CATRO</name>
<gene>
    <name evidence="1" type="ORF">M9H77_09794</name>
</gene>
<organism evidence="1 2">
    <name type="scientific">Catharanthus roseus</name>
    <name type="common">Madagascar periwinkle</name>
    <name type="synonym">Vinca rosea</name>
    <dbReference type="NCBI Taxonomy" id="4058"/>
    <lineage>
        <taxon>Eukaryota</taxon>
        <taxon>Viridiplantae</taxon>
        <taxon>Streptophyta</taxon>
        <taxon>Embryophyta</taxon>
        <taxon>Tracheophyta</taxon>
        <taxon>Spermatophyta</taxon>
        <taxon>Magnoliopsida</taxon>
        <taxon>eudicotyledons</taxon>
        <taxon>Gunneridae</taxon>
        <taxon>Pentapetalae</taxon>
        <taxon>asterids</taxon>
        <taxon>lamiids</taxon>
        <taxon>Gentianales</taxon>
        <taxon>Apocynaceae</taxon>
        <taxon>Rauvolfioideae</taxon>
        <taxon>Vinceae</taxon>
        <taxon>Catharanthinae</taxon>
        <taxon>Catharanthus</taxon>
    </lineage>
</organism>
<dbReference type="Proteomes" id="UP001060085">
    <property type="component" value="Linkage Group LG02"/>
</dbReference>
<sequence length="530" mass="61087">MILEIFQLIICFRTMGNDGKLVFLLAIFLCLYLLLNLLRFLNKVWWNPLYIEYYMKSQGIKGPSYKILHGSTKEISNMRRNSMCRAMDDLSHNIFPRILPDISSWMNLYGPNYLNWFGTQAQLVITEPELVKEILNNKNENYPKIELEGYAKKLLGDGLSSSKGEKWAKMRKLANHVFHGESLKSMIPDMITTSTAIMVEKWKKYDDGNEVEVFEEFRVLTSEVISRTAFGSSYMEGKSIFEMLIKLTLLLSRNVHRIRFPGISLFMKSKDEKESDELEEGIKDCIVKIIKKREQRNGEEEENSNGDFLGKLLEANRISSKKWISLEDIVDECKTFYFAGHETTSSLLGWTIFLLAIHQDWQERARDEVNQLFGQNNPHADGIARLRTVQMILEESLRLYPPVPAIKRKVEKKVKLGKITIPSNMEILISPLALHHDPKIWGEDVHLFKPERFAKGVANATNNNSAAFLPFGFGPRTCLGLNFAMTEAKIVLSIILQNYNFTLSPNYVHFPVQLFMLRPQHGVKIILHKV</sequence>
<proteinExistence type="predicted"/>